<dbReference type="RefSeq" id="WP_271689265.1">
    <property type="nucleotide sequence ID" value="NZ_CP116423.1"/>
</dbReference>
<sequence>MKRRGFFTAAAIGAASLSVSPLCAQSAEVTLAEVRALFQSRDLGARRMVQDSLKHEGYYKGAIDGAWGPGTEAAFRALMASDRYQRHAPTWTFAHEVQVSETMFFLTSHAYM</sequence>
<feature type="chain" id="PRO_5043578854" evidence="1">
    <location>
        <begin position="25"/>
        <end position="112"/>
    </location>
</feature>
<dbReference type="Pfam" id="PF08823">
    <property type="entry name" value="PG_binding_2"/>
    <property type="match status" value="1"/>
</dbReference>
<dbReference type="InterPro" id="IPR014927">
    <property type="entry name" value="PG-bd_2"/>
</dbReference>
<evidence type="ECO:0000313" key="4">
    <source>
        <dbReference type="Proteomes" id="UP001210770"/>
    </source>
</evidence>
<dbReference type="SUPFAM" id="SSF47090">
    <property type="entry name" value="PGBD-like"/>
    <property type="match status" value="1"/>
</dbReference>
<protein>
    <submittedName>
        <fullName evidence="3">Peptidoglycan-binding domain-containing protein</fullName>
    </submittedName>
</protein>
<feature type="domain" description="Putative peptidoglycan binding" evidence="2">
    <location>
        <begin position="47"/>
        <end position="81"/>
    </location>
</feature>
<dbReference type="EMBL" id="CP116423">
    <property type="protein sequence ID" value="WCE71080.1"/>
    <property type="molecule type" value="Genomic_DNA"/>
</dbReference>
<gene>
    <name evidence="3" type="ORF">PL336_04345</name>
</gene>
<organism evidence="3 4">
    <name type="scientific">Sulfitobacter faviae</name>
    <dbReference type="NCBI Taxonomy" id="1775881"/>
    <lineage>
        <taxon>Bacteria</taxon>
        <taxon>Pseudomonadati</taxon>
        <taxon>Pseudomonadota</taxon>
        <taxon>Alphaproteobacteria</taxon>
        <taxon>Rhodobacterales</taxon>
        <taxon>Roseobacteraceae</taxon>
        <taxon>Sulfitobacter</taxon>
    </lineage>
</organism>
<dbReference type="AlphaFoldDB" id="A0AAX3LSP6"/>
<dbReference type="InterPro" id="IPR036366">
    <property type="entry name" value="PGBDSf"/>
</dbReference>
<evidence type="ECO:0000256" key="1">
    <source>
        <dbReference type="SAM" id="SignalP"/>
    </source>
</evidence>
<feature type="signal peptide" evidence="1">
    <location>
        <begin position="1"/>
        <end position="24"/>
    </location>
</feature>
<evidence type="ECO:0000313" key="3">
    <source>
        <dbReference type="EMBL" id="WCE71080.1"/>
    </source>
</evidence>
<dbReference type="Proteomes" id="UP001210770">
    <property type="component" value="Chromosome"/>
</dbReference>
<dbReference type="Gene3D" id="1.10.101.10">
    <property type="entry name" value="PGBD-like superfamily/PGBD"/>
    <property type="match status" value="1"/>
</dbReference>
<accession>A0AAX3LSP6</accession>
<name>A0AAX3LSP6_9RHOB</name>
<proteinExistence type="predicted"/>
<dbReference type="InterPro" id="IPR036365">
    <property type="entry name" value="PGBD-like_sf"/>
</dbReference>
<evidence type="ECO:0000259" key="2">
    <source>
        <dbReference type="Pfam" id="PF08823"/>
    </source>
</evidence>
<reference evidence="3" key="1">
    <citation type="submission" date="2023-01" db="EMBL/GenBank/DDBJ databases">
        <title>Comparative genomic analysis of cold water coral derived Sulfitobacter faviae: insights into their metabolism and habitat adaptation.</title>
        <authorList>
            <person name="Guo Y."/>
            <person name="Lin S."/>
            <person name="Huang Z."/>
            <person name="Tang K."/>
            <person name="Wang X."/>
        </authorList>
    </citation>
    <scope>NUCLEOTIDE SEQUENCE</scope>
    <source>
        <strain evidence="3">SCSIO W_1865</strain>
    </source>
</reference>
<keyword evidence="1" id="KW-0732">Signal</keyword>